<keyword evidence="1" id="KW-0812">Transmembrane</keyword>
<dbReference type="CDD" id="cd06127">
    <property type="entry name" value="DEDDh"/>
    <property type="match status" value="1"/>
</dbReference>
<feature type="transmembrane region" description="Helical" evidence="1">
    <location>
        <begin position="212"/>
        <end position="231"/>
    </location>
</feature>
<keyword evidence="4" id="KW-1185">Reference proteome</keyword>
<dbReference type="STRING" id="1150600.ADIARSV_3118"/>
<dbReference type="GO" id="GO:0003887">
    <property type="term" value="F:DNA-directed DNA polymerase activity"/>
    <property type="evidence" value="ECO:0007669"/>
    <property type="project" value="UniProtKB-EC"/>
</dbReference>
<evidence type="ECO:0000313" key="4">
    <source>
        <dbReference type="Proteomes" id="UP000014174"/>
    </source>
</evidence>
<dbReference type="Proteomes" id="UP000014174">
    <property type="component" value="Unassembled WGS sequence"/>
</dbReference>
<dbReference type="GO" id="GO:0003676">
    <property type="term" value="F:nucleic acid binding"/>
    <property type="evidence" value="ECO:0007669"/>
    <property type="project" value="InterPro"/>
</dbReference>
<dbReference type="InterPro" id="IPR013520">
    <property type="entry name" value="Ribonucl_H"/>
</dbReference>
<accession>R9GPD5</accession>
<sequence length="232" mass="26566">MKDFYLFIDTETSGLPKKWDKPYSKIGNWPYIVQVSWVVYTKDGHEVMRKDHFISDDDFVTSSASFKIHGFSDEYRKKNGQLRKEVMTDLSSDLMTYQPMIVGHFTELDLHMIGSDFYRAHVKNPAPDLPAFCTMMATVKLVKNPRASFLRLGELNETLFNKSLENPHNALADSIATANCFFELQKRGLINDEIIASQEAGLNKVKLNSKRFAFVLPVLIVFIITILISFLI</sequence>
<dbReference type="AlphaFoldDB" id="R9GPD5"/>
<protein>
    <submittedName>
        <fullName evidence="3">DNA polymerase III alpha subunit</fullName>
        <ecNumber evidence="3">2.7.7.7</ecNumber>
    </submittedName>
</protein>
<name>R9GPD5_9SPHI</name>
<proteinExistence type="predicted"/>
<dbReference type="GO" id="GO:0004527">
    <property type="term" value="F:exonuclease activity"/>
    <property type="evidence" value="ECO:0007669"/>
    <property type="project" value="UniProtKB-ARBA"/>
</dbReference>
<dbReference type="SMART" id="SM00479">
    <property type="entry name" value="EXOIII"/>
    <property type="match status" value="1"/>
</dbReference>
<dbReference type="RefSeq" id="WP_016196347.1">
    <property type="nucleotide sequence ID" value="NZ_AQPN01000106.1"/>
</dbReference>
<comment type="caution">
    <text evidence="3">The sequence shown here is derived from an EMBL/GenBank/DDBJ whole genome shotgun (WGS) entry which is preliminary data.</text>
</comment>
<dbReference type="PATRIC" id="fig|1150600.3.peg.3086"/>
<dbReference type="InterPro" id="IPR036397">
    <property type="entry name" value="RNaseH_sf"/>
</dbReference>
<keyword evidence="1" id="KW-1133">Transmembrane helix</keyword>
<keyword evidence="3" id="KW-0808">Transferase</keyword>
<dbReference type="OrthoDB" id="9804290at2"/>
<evidence type="ECO:0000256" key="1">
    <source>
        <dbReference type="SAM" id="Phobius"/>
    </source>
</evidence>
<evidence type="ECO:0000259" key="2">
    <source>
        <dbReference type="SMART" id="SM00479"/>
    </source>
</evidence>
<evidence type="ECO:0000313" key="3">
    <source>
        <dbReference type="EMBL" id="EOR93677.1"/>
    </source>
</evidence>
<dbReference type="InterPro" id="IPR012337">
    <property type="entry name" value="RNaseH-like_sf"/>
</dbReference>
<dbReference type="EMBL" id="AQPN01000106">
    <property type="protein sequence ID" value="EOR93677.1"/>
    <property type="molecule type" value="Genomic_DNA"/>
</dbReference>
<dbReference type="Pfam" id="PF00929">
    <property type="entry name" value="RNase_T"/>
    <property type="match status" value="1"/>
</dbReference>
<keyword evidence="1" id="KW-0472">Membrane</keyword>
<reference evidence="3 4" key="1">
    <citation type="journal article" date="2013" name="Genome Announc.">
        <title>Draft Genome Sequence of Arcticibacter svalbardensis Strain MN12-7T, a Member of the Family Sphingobacteriaceae Isolated from an Arctic Soil Sample.</title>
        <authorList>
            <person name="Shivaji S."/>
            <person name="Ara S."/>
            <person name="Prasad S."/>
            <person name="Manasa B.P."/>
            <person name="Begum Z."/>
            <person name="Singh A."/>
            <person name="Kumar Pinnaka A."/>
        </authorList>
    </citation>
    <scope>NUCLEOTIDE SEQUENCE [LARGE SCALE GENOMIC DNA]</scope>
    <source>
        <strain evidence="3 4">MN12-7</strain>
    </source>
</reference>
<dbReference type="SUPFAM" id="SSF53098">
    <property type="entry name" value="Ribonuclease H-like"/>
    <property type="match status" value="1"/>
</dbReference>
<organism evidence="3 4">
    <name type="scientific">Arcticibacter svalbardensis MN12-7</name>
    <dbReference type="NCBI Taxonomy" id="1150600"/>
    <lineage>
        <taxon>Bacteria</taxon>
        <taxon>Pseudomonadati</taxon>
        <taxon>Bacteroidota</taxon>
        <taxon>Sphingobacteriia</taxon>
        <taxon>Sphingobacteriales</taxon>
        <taxon>Sphingobacteriaceae</taxon>
        <taxon>Arcticibacter</taxon>
    </lineage>
</organism>
<dbReference type="Gene3D" id="3.30.420.10">
    <property type="entry name" value="Ribonuclease H-like superfamily/Ribonuclease H"/>
    <property type="match status" value="1"/>
</dbReference>
<feature type="domain" description="Exonuclease" evidence="2">
    <location>
        <begin position="4"/>
        <end position="190"/>
    </location>
</feature>
<dbReference type="eggNOG" id="COG0847">
    <property type="taxonomic scope" value="Bacteria"/>
</dbReference>
<gene>
    <name evidence="3" type="ORF">ADIARSV_3118</name>
</gene>
<dbReference type="EC" id="2.7.7.7" evidence="3"/>
<keyword evidence="3" id="KW-0548">Nucleotidyltransferase</keyword>